<evidence type="ECO:0000313" key="3">
    <source>
        <dbReference type="Proteomes" id="UP000235392"/>
    </source>
</evidence>
<accession>A0A2N5RVC2</accession>
<feature type="compositionally biased region" description="Polar residues" evidence="1">
    <location>
        <begin position="1"/>
        <end position="15"/>
    </location>
</feature>
<dbReference type="EMBL" id="PGCI01001433">
    <property type="protein sequence ID" value="PLW04943.1"/>
    <property type="molecule type" value="Genomic_DNA"/>
</dbReference>
<organism evidence="2 3">
    <name type="scientific">Puccinia coronata f. sp. avenae</name>
    <dbReference type="NCBI Taxonomy" id="200324"/>
    <lineage>
        <taxon>Eukaryota</taxon>
        <taxon>Fungi</taxon>
        <taxon>Dikarya</taxon>
        <taxon>Basidiomycota</taxon>
        <taxon>Pucciniomycotina</taxon>
        <taxon>Pucciniomycetes</taxon>
        <taxon>Pucciniales</taxon>
        <taxon>Pucciniaceae</taxon>
        <taxon>Puccinia</taxon>
    </lineage>
</organism>
<gene>
    <name evidence="2" type="ORF">PCASD_25869</name>
</gene>
<proteinExistence type="predicted"/>
<comment type="caution">
    <text evidence="2">The sequence shown here is derived from an EMBL/GenBank/DDBJ whole genome shotgun (WGS) entry which is preliminary data.</text>
</comment>
<reference evidence="2 3" key="1">
    <citation type="submission" date="2017-11" db="EMBL/GenBank/DDBJ databases">
        <title>De novo assembly and phasing of dikaryotic genomes from two isolates of Puccinia coronata f. sp. avenae, the causal agent of oat crown rust.</title>
        <authorList>
            <person name="Miller M.E."/>
            <person name="Zhang Y."/>
            <person name="Omidvar V."/>
            <person name="Sperschneider J."/>
            <person name="Schwessinger B."/>
            <person name="Raley C."/>
            <person name="Palmer J.M."/>
            <person name="Garnica D."/>
            <person name="Upadhyaya N."/>
            <person name="Rathjen J."/>
            <person name="Taylor J.M."/>
            <person name="Park R.F."/>
            <person name="Dodds P.N."/>
            <person name="Hirsch C.D."/>
            <person name="Kianian S.F."/>
            <person name="Figueroa M."/>
        </authorList>
    </citation>
    <scope>NUCLEOTIDE SEQUENCE [LARGE SCALE GENOMIC DNA]</scope>
    <source>
        <strain evidence="2">12SD80</strain>
    </source>
</reference>
<protein>
    <submittedName>
        <fullName evidence="2">Uncharacterized protein</fullName>
    </submittedName>
</protein>
<dbReference type="Proteomes" id="UP000235392">
    <property type="component" value="Unassembled WGS sequence"/>
</dbReference>
<sequence length="77" mass="8574">MIAQLTKSPSTTAFKQNHPPPFHRKPHSRFTTQLTAKANNTDPGSICPSSHDLYPSLILLERLLIELASSFRAVCEN</sequence>
<evidence type="ECO:0000256" key="1">
    <source>
        <dbReference type="SAM" id="MobiDB-lite"/>
    </source>
</evidence>
<name>A0A2N5RVC2_9BASI</name>
<feature type="region of interest" description="Disordered" evidence="1">
    <location>
        <begin position="1"/>
        <end position="32"/>
    </location>
</feature>
<dbReference type="AlphaFoldDB" id="A0A2N5RVC2"/>
<evidence type="ECO:0000313" key="2">
    <source>
        <dbReference type="EMBL" id="PLW04943.1"/>
    </source>
</evidence>